<dbReference type="Proteomes" id="UP000316304">
    <property type="component" value="Unassembled WGS sequence"/>
</dbReference>
<dbReference type="RefSeq" id="WP_146597197.1">
    <property type="nucleotide sequence ID" value="NZ_SJPT01000013.1"/>
</dbReference>
<evidence type="ECO:0000313" key="3">
    <source>
        <dbReference type="EMBL" id="TWU17260.1"/>
    </source>
</evidence>
<feature type="domain" description="Thioredoxin" evidence="2">
    <location>
        <begin position="211"/>
        <end position="363"/>
    </location>
</feature>
<proteinExistence type="predicted"/>
<keyword evidence="1" id="KW-0732">Signal</keyword>
<name>A0A5C6BY39_9BACT</name>
<dbReference type="GO" id="GO:0016209">
    <property type="term" value="F:antioxidant activity"/>
    <property type="evidence" value="ECO:0007669"/>
    <property type="project" value="InterPro"/>
</dbReference>
<evidence type="ECO:0000259" key="2">
    <source>
        <dbReference type="PROSITE" id="PS51352"/>
    </source>
</evidence>
<accession>A0A5C6BY39</accession>
<dbReference type="InterPro" id="IPR050553">
    <property type="entry name" value="Thioredoxin_ResA/DsbE_sf"/>
</dbReference>
<feature type="chain" id="PRO_5022968716" evidence="1">
    <location>
        <begin position="26"/>
        <end position="364"/>
    </location>
</feature>
<dbReference type="PROSITE" id="PS51352">
    <property type="entry name" value="THIOREDOXIN_2"/>
    <property type="match status" value="1"/>
</dbReference>
<evidence type="ECO:0000256" key="1">
    <source>
        <dbReference type="SAM" id="SignalP"/>
    </source>
</evidence>
<feature type="signal peptide" evidence="1">
    <location>
        <begin position="1"/>
        <end position="25"/>
    </location>
</feature>
<dbReference type="InterPro" id="IPR013766">
    <property type="entry name" value="Thioredoxin_domain"/>
</dbReference>
<dbReference type="Pfam" id="PF00578">
    <property type="entry name" value="AhpC-TSA"/>
    <property type="match status" value="1"/>
</dbReference>
<dbReference type="OrthoDB" id="9799230at2"/>
<dbReference type="SUPFAM" id="SSF52833">
    <property type="entry name" value="Thioredoxin-like"/>
    <property type="match status" value="1"/>
</dbReference>
<dbReference type="PANTHER" id="PTHR42852:SF13">
    <property type="entry name" value="PROTEIN DIPZ"/>
    <property type="match status" value="1"/>
</dbReference>
<reference evidence="3 4" key="1">
    <citation type="submission" date="2019-02" db="EMBL/GenBank/DDBJ databases">
        <title>Deep-cultivation of Planctomycetes and their phenomic and genomic characterization uncovers novel biology.</title>
        <authorList>
            <person name="Wiegand S."/>
            <person name="Jogler M."/>
            <person name="Boedeker C."/>
            <person name="Pinto D."/>
            <person name="Vollmers J."/>
            <person name="Rivas-Marin E."/>
            <person name="Kohn T."/>
            <person name="Peeters S.H."/>
            <person name="Heuer A."/>
            <person name="Rast P."/>
            <person name="Oberbeckmann S."/>
            <person name="Bunk B."/>
            <person name="Jeske O."/>
            <person name="Meyerdierks A."/>
            <person name="Storesund J.E."/>
            <person name="Kallscheuer N."/>
            <person name="Luecker S."/>
            <person name="Lage O.M."/>
            <person name="Pohl T."/>
            <person name="Merkel B.J."/>
            <person name="Hornburger P."/>
            <person name="Mueller R.-W."/>
            <person name="Bruemmer F."/>
            <person name="Labrenz M."/>
            <person name="Spormann A.M."/>
            <person name="Op Den Camp H."/>
            <person name="Overmann J."/>
            <person name="Amann R."/>
            <person name="Jetten M.S.M."/>
            <person name="Mascher T."/>
            <person name="Medema M.H."/>
            <person name="Devos D.P."/>
            <person name="Kaster A.-K."/>
            <person name="Ovreas L."/>
            <person name="Rohde M."/>
            <person name="Galperin M.Y."/>
            <person name="Jogler C."/>
        </authorList>
    </citation>
    <scope>NUCLEOTIDE SEQUENCE [LARGE SCALE GENOMIC DNA]</scope>
    <source>
        <strain evidence="3 4">Pla52o</strain>
    </source>
</reference>
<dbReference type="GO" id="GO:0016491">
    <property type="term" value="F:oxidoreductase activity"/>
    <property type="evidence" value="ECO:0007669"/>
    <property type="project" value="InterPro"/>
</dbReference>
<keyword evidence="4" id="KW-1185">Reference proteome</keyword>
<comment type="caution">
    <text evidence="3">The sequence shown here is derived from an EMBL/GenBank/DDBJ whole genome shotgun (WGS) entry which is preliminary data.</text>
</comment>
<dbReference type="InterPro" id="IPR036249">
    <property type="entry name" value="Thioredoxin-like_sf"/>
</dbReference>
<sequence length="364" mass="40655" precursor="true">MSKILLLLSIMGLLGTAVNTTPAAAETPHGAINVPPVLLQMIRDSAIQAELELSESQIASLRETLVEVDGPWFRSRNLSPDQQRPIADQLTQTLASRLDSILDPTQKSRLDQLVSQALGTRMVLRDKVQASLQITDTQMQSFVESFAQTDEQSRELQQAMAAGEKPADEVNNAIADLKTDERESLLKTLTNAQRSKLGSLVGKPFDFASIKRTYPLAPELRSEGAKWIDGTPVTLKQHRGKVVAVHFYAYQCINCKRNLPHYAAWHRDYADAGLVVIGIQTPETSSERKFDQVRAAAKAEGIDYPVMLDADSANWKSYNTTMWPTVYLIDKEGFVRRWWQGEMNWQGTPGEQQMRTTIEALLAE</sequence>
<gene>
    <name evidence="3" type="primary">resA_5</name>
    <name evidence="3" type="ORF">Pla52o_52660</name>
</gene>
<dbReference type="InterPro" id="IPR000866">
    <property type="entry name" value="AhpC/TSA"/>
</dbReference>
<evidence type="ECO:0000313" key="4">
    <source>
        <dbReference type="Proteomes" id="UP000316304"/>
    </source>
</evidence>
<dbReference type="EMBL" id="SJPT01000013">
    <property type="protein sequence ID" value="TWU17260.1"/>
    <property type="molecule type" value="Genomic_DNA"/>
</dbReference>
<organism evidence="3 4">
    <name type="scientific">Novipirellula galeiformis</name>
    <dbReference type="NCBI Taxonomy" id="2528004"/>
    <lineage>
        <taxon>Bacteria</taxon>
        <taxon>Pseudomonadati</taxon>
        <taxon>Planctomycetota</taxon>
        <taxon>Planctomycetia</taxon>
        <taxon>Pirellulales</taxon>
        <taxon>Pirellulaceae</taxon>
        <taxon>Novipirellula</taxon>
    </lineage>
</organism>
<dbReference type="Gene3D" id="3.40.30.10">
    <property type="entry name" value="Glutaredoxin"/>
    <property type="match status" value="1"/>
</dbReference>
<dbReference type="PANTHER" id="PTHR42852">
    <property type="entry name" value="THIOL:DISULFIDE INTERCHANGE PROTEIN DSBE"/>
    <property type="match status" value="1"/>
</dbReference>
<protein>
    <submittedName>
        <fullName evidence="3">Thiol-disulfide oxidoreductase ResA</fullName>
    </submittedName>
</protein>
<dbReference type="AlphaFoldDB" id="A0A5C6BY39"/>